<reference evidence="2" key="1">
    <citation type="journal article" date="2014" name="Science">
        <title>The coffee genome provides insight into the convergent evolution of caffeine biosynthesis.</title>
        <authorList>
            <person name="Denoeud F."/>
            <person name="Carretero-Paulet L."/>
            <person name="Dereeper A."/>
            <person name="Droc G."/>
            <person name="Guyot R."/>
            <person name="Pietrella M."/>
            <person name="Zheng C."/>
            <person name="Alberti A."/>
            <person name="Anthony F."/>
            <person name="Aprea G."/>
            <person name="Aury J.M."/>
            <person name="Bento P."/>
            <person name="Bernard M."/>
            <person name="Bocs S."/>
            <person name="Campa C."/>
            <person name="Cenci A."/>
            <person name="Combes M.C."/>
            <person name="Crouzillat D."/>
            <person name="Da Silva C."/>
            <person name="Daddiego L."/>
            <person name="De Bellis F."/>
            <person name="Dussert S."/>
            <person name="Garsmeur O."/>
            <person name="Gayraud T."/>
            <person name="Guignon V."/>
            <person name="Jahn K."/>
            <person name="Jamilloux V."/>
            <person name="Joet T."/>
            <person name="Labadie K."/>
            <person name="Lan T."/>
            <person name="Leclercq J."/>
            <person name="Lepelley M."/>
            <person name="Leroy T."/>
            <person name="Li L.T."/>
            <person name="Librado P."/>
            <person name="Lopez L."/>
            <person name="Munoz A."/>
            <person name="Noel B."/>
            <person name="Pallavicini A."/>
            <person name="Perrotta G."/>
            <person name="Poncet V."/>
            <person name="Pot D."/>
            <person name="Priyono X."/>
            <person name="Rigoreau M."/>
            <person name="Rouard M."/>
            <person name="Rozas J."/>
            <person name="Tranchant-Dubreuil C."/>
            <person name="VanBuren R."/>
            <person name="Zhang Q."/>
            <person name="Andrade A.C."/>
            <person name="Argout X."/>
            <person name="Bertrand B."/>
            <person name="de Kochko A."/>
            <person name="Graziosi G."/>
            <person name="Henry R.J."/>
            <person name="Jayarama X."/>
            <person name="Ming R."/>
            <person name="Nagai C."/>
            <person name="Rounsley S."/>
            <person name="Sankoff D."/>
            <person name="Giuliano G."/>
            <person name="Albert V.A."/>
            <person name="Wincker P."/>
            <person name="Lashermes P."/>
        </authorList>
    </citation>
    <scope>NUCLEOTIDE SEQUENCE [LARGE SCALE GENOMIC DNA]</scope>
    <source>
        <strain evidence="2">cv. DH200-94</strain>
    </source>
</reference>
<organism evidence="1 2">
    <name type="scientific">Coffea canephora</name>
    <name type="common">Robusta coffee</name>
    <dbReference type="NCBI Taxonomy" id="49390"/>
    <lineage>
        <taxon>Eukaryota</taxon>
        <taxon>Viridiplantae</taxon>
        <taxon>Streptophyta</taxon>
        <taxon>Embryophyta</taxon>
        <taxon>Tracheophyta</taxon>
        <taxon>Spermatophyta</taxon>
        <taxon>Magnoliopsida</taxon>
        <taxon>eudicotyledons</taxon>
        <taxon>Gunneridae</taxon>
        <taxon>Pentapetalae</taxon>
        <taxon>asterids</taxon>
        <taxon>lamiids</taxon>
        <taxon>Gentianales</taxon>
        <taxon>Rubiaceae</taxon>
        <taxon>Ixoroideae</taxon>
        <taxon>Gardenieae complex</taxon>
        <taxon>Bertiereae - Coffeeae clade</taxon>
        <taxon>Coffeeae</taxon>
        <taxon>Coffea</taxon>
    </lineage>
</organism>
<evidence type="ECO:0000313" key="2">
    <source>
        <dbReference type="Proteomes" id="UP000295252"/>
    </source>
</evidence>
<sequence length="69" mass="7756">MIFSPKLWLPIRIPTVGLFHKESIMAAHPYPNCGIVPQKSSMRGLITLSKNWCRSASDLAFIDFSFTTS</sequence>
<dbReference type="InParanoid" id="A0A068TX39"/>
<keyword evidence="2" id="KW-1185">Reference proteome</keyword>
<dbReference type="EMBL" id="HG739090">
    <property type="protein sequence ID" value="CDP00860.1"/>
    <property type="molecule type" value="Genomic_DNA"/>
</dbReference>
<gene>
    <name evidence="1" type="ORF">GSCOC_T00034286001</name>
</gene>
<name>A0A068TX39_COFCA</name>
<accession>A0A068TX39</accession>
<evidence type="ECO:0000313" key="1">
    <source>
        <dbReference type="EMBL" id="CDP00860.1"/>
    </source>
</evidence>
<dbReference type="Gramene" id="CDP00860">
    <property type="protein sequence ID" value="CDP00860"/>
    <property type="gene ID" value="GSCOC_T00034286001"/>
</dbReference>
<dbReference type="AlphaFoldDB" id="A0A068TX39"/>
<dbReference type="Proteomes" id="UP000295252">
    <property type="component" value="Chromosome II"/>
</dbReference>
<proteinExistence type="predicted"/>
<protein>
    <submittedName>
        <fullName evidence="1">Uncharacterized protein</fullName>
    </submittedName>
</protein>